<name>A0A0D0DVB5_9AGAM</name>
<dbReference type="Proteomes" id="UP000054538">
    <property type="component" value="Unassembled WGS sequence"/>
</dbReference>
<dbReference type="AlphaFoldDB" id="A0A0D0DVB5"/>
<dbReference type="HOGENOM" id="CLU_059971_0_0_1"/>
<gene>
    <name evidence="2" type="ORF">PAXRUDRAFT_696221</name>
</gene>
<organism evidence="2 3">
    <name type="scientific">Paxillus rubicundulus Ve08.2h10</name>
    <dbReference type="NCBI Taxonomy" id="930991"/>
    <lineage>
        <taxon>Eukaryota</taxon>
        <taxon>Fungi</taxon>
        <taxon>Dikarya</taxon>
        <taxon>Basidiomycota</taxon>
        <taxon>Agaricomycotina</taxon>
        <taxon>Agaricomycetes</taxon>
        <taxon>Agaricomycetidae</taxon>
        <taxon>Boletales</taxon>
        <taxon>Paxilineae</taxon>
        <taxon>Paxillaceae</taxon>
        <taxon>Paxillus</taxon>
    </lineage>
</organism>
<protein>
    <submittedName>
        <fullName evidence="2">Unplaced genomic scaffold scaffold_740, whole genome shotgun sequence</fullName>
    </submittedName>
</protein>
<dbReference type="EMBL" id="KN825562">
    <property type="protein sequence ID" value="KIK85610.1"/>
    <property type="molecule type" value="Genomic_DNA"/>
</dbReference>
<reference evidence="3" key="2">
    <citation type="submission" date="2015-01" db="EMBL/GenBank/DDBJ databases">
        <title>Evolutionary Origins and Diversification of the Mycorrhizal Mutualists.</title>
        <authorList>
            <consortium name="DOE Joint Genome Institute"/>
            <consortium name="Mycorrhizal Genomics Consortium"/>
            <person name="Kohler A."/>
            <person name="Kuo A."/>
            <person name="Nagy L.G."/>
            <person name="Floudas D."/>
            <person name="Copeland A."/>
            <person name="Barry K.W."/>
            <person name="Cichocki N."/>
            <person name="Veneault-Fourrey C."/>
            <person name="LaButti K."/>
            <person name="Lindquist E.A."/>
            <person name="Lipzen A."/>
            <person name="Lundell T."/>
            <person name="Morin E."/>
            <person name="Murat C."/>
            <person name="Riley R."/>
            <person name="Ohm R."/>
            <person name="Sun H."/>
            <person name="Tunlid A."/>
            <person name="Henrissat B."/>
            <person name="Grigoriev I.V."/>
            <person name="Hibbett D.S."/>
            <person name="Martin F."/>
        </authorList>
    </citation>
    <scope>NUCLEOTIDE SEQUENCE [LARGE SCALE GENOMIC DNA]</scope>
    <source>
        <strain evidence="3">Ve08.2h10</strain>
    </source>
</reference>
<reference evidence="2 3" key="1">
    <citation type="submission" date="2014-04" db="EMBL/GenBank/DDBJ databases">
        <authorList>
            <consortium name="DOE Joint Genome Institute"/>
            <person name="Kuo A."/>
            <person name="Kohler A."/>
            <person name="Jargeat P."/>
            <person name="Nagy L.G."/>
            <person name="Floudas D."/>
            <person name="Copeland A."/>
            <person name="Barry K.W."/>
            <person name="Cichocki N."/>
            <person name="Veneault-Fourrey C."/>
            <person name="LaButti K."/>
            <person name="Lindquist E.A."/>
            <person name="Lipzen A."/>
            <person name="Lundell T."/>
            <person name="Morin E."/>
            <person name="Murat C."/>
            <person name="Sun H."/>
            <person name="Tunlid A."/>
            <person name="Henrissat B."/>
            <person name="Grigoriev I.V."/>
            <person name="Hibbett D.S."/>
            <person name="Martin F."/>
            <person name="Nordberg H.P."/>
            <person name="Cantor M.N."/>
            <person name="Hua S.X."/>
        </authorList>
    </citation>
    <scope>NUCLEOTIDE SEQUENCE [LARGE SCALE GENOMIC DNA]</scope>
    <source>
        <strain evidence="2 3">Ve08.2h10</strain>
    </source>
</reference>
<dbReference type="InParanoid" id="A0A0D0DVB5"/>
<feature type="region of interest" description="Disordered" evidence="1">
    <location>
        <begin position="263"/>
        <end position="294"/>
    </location>
</feature>
<dbReference type="OrthoDB" id="3265863at2759"/>
<evidence type="ECO:0000256" key="1">
    <source>
        <dbReference type="SAM" id="MobiDB-lite"/>
    </source>
</evidence>
<keyword evidence="3" id="KW-1185">Reference proteome</keyword>
<evidence type="ECO:0000313" key="2">
    <source>
        <dbReference type="EMBL" id="KIK85610.1"/>
    </source>
</evidence>
<sequence length="343" mass="38669">MLGKPKARRRVLLLAYRWRVDPEIMEELVASRHSIAVPSKSAPALNSIQRIRQLLKATHFVACQNKNMGRPLFSKAFQTAPAVREPEPPLPYEKWSYMNAFDPDSDEFFDDEHAVYEDFIDPGHLAIEEEDEDEERDMLVVRMEHAGPISTQISDRDTPVHAGTEDLARRLINNFRDFRQTEDSEFDPAVRVRLAPRTFPAGLRWESLPSDVTESGRTSHQRSSSAALNRGFISYHDYTQRMERVPVPTPSAPIPVPVMRSRRATSVDERALPSPSTPPARQTPVAHISMSPPPSSTPRIYSWARNPSYSASPPAGSPFTSIHARTSYSHLSPALIRIRDVAV</sequence>
<accession>A0A0D0DVB5</accession>
<evidence type="ECO:0000313" key="3">
    <source>
        <dbReference type="Proteomes" id="UP000054538"/>
    </source>
</evidence>
<proteinExistence type="predicted"/>